<dbReference type="PANTHER" id="PTHR23028">
    <property type="entry name" value="ACETYLTRANSFERASE"/>
    <property type="match status" value="1"/>
</dbReference>
<dbReference type="EMBL" id="CP021383">
    <property type="protein sequence ID" value="ARU50538.1"/>
    <property type="molecule type" value="Genomic_DNA"/>
</dbReference>
<feature type="compositionally biased region" description="Low complexity" evidence="1">
    <location>
        <begin position="20"/>
        <end position="40"/>
    </location>
</feature>
<evidence type="ECO:0000259" key="4">
    <source>
        <dbReference type="Pfam" id="PF19040"/>
    </source>
</evidence>
<feature type="transmembrane region" description="Helical" evidence="2">
    <location>
        <begin position="84"/>
        <end position="102"/>
    </location>
</feature>
<dbReference type="GO" id="GO:0016020">
    <property type="term" value="C:membrane"/>
    <property type="evidence" value="ECO:0007669"/>
    <property type="project" value="TreeGrafter"/>
</dbReference>
<keyword evidence="2" id="KW-0472">Membrane</keyword>
<organism evidence="5 6">
    <name type="scientific">Cellulosimicrobium cellulans</name>
    <name type="common">Arthrobacter luteus</name>
    <dbReference type="NCBI Taxonomy" id="1710"/>
    <lineage>
        <taxon>Bacteria</taxon>
        <taxon>Bacillati</taxon>
        <taxon>Actinomycetota</taxon>
        <taxon>Actinomycetes</taxon>
        <taxon>Micrococcales</taxon>
        <taxon>Promicromonosporaceae</taxon>
        <taxon>Cellulosimicrobium</taxon>
    </lineage>
</organism>
<dbReference type="Proteomes" id="UP000196228">
    <property type="component" value="Chromosome"/>
</dbReference>
<dbReference type="InterPro" id="IPR050879">
    <property type="entry name" value="Acyltransferase_3"/>
</dbReference>
<dbReference type="GO" id="GO:0016747">
    <property type="term" value="F:acyltransferase activity, transferring groups other than amino-acyl groups"/>
    <property type="evidence" value="ECO:0007669"/>
    <property type="project" value="InterPro"/>
</dbReference>
<evidence type="ECO:0000259" key="3">
    <source>
        <dbReference type="Pfam" id="PF01757"/>
    </source>
</evidence>
<sequence length="721" mass="76810">MAGRSDTHPEQLHVAALQEPGAPTAPSDATPGAGATAAGAVRRHARPRTATSREGYRYDLDGLRAVAILLVVVYHVWLGRVSGGVDVFLMLSAFFLTGSFARRLSAGRGVAVGAYWARTFKRLVPVSAVVLLGVLGTAYLLYPPSSWPSIWTQTWTSLGYVQNWELAREAVDYYARDGAAASPLQHYWSLSVQGQVFVLWPLLLLLSGLVVRRLRVSVTPVLLTVFGTVFVASLAFSVVETASNQGLAYFDTRTRLWEFALGSLVAVVLPFVRMPARAAVVVGWVGLALIVTCGLVLDVQGGFPGYFALWPTMAAAAVIVAGTSAHPWAVGNALAHPVLRSLGRDAYALYLVHWPLLITWRVVTGRQVPSWHEGAAIVVVSLVLARVLTTLVERPVRDLAWARTVPWRGAVAVLVAVSVVAVPLVTWQSAERARAAEALAGASADNPGARVLLPGYQDLSDPTAPPVPAATALDAQWVSLAERCSGPFAPDVAELAKRCGQLVPPEPQGPTVVVVGDSHSEQFMGALIPVAERESWTLVSVLYGGCSFGTAGHPCRAWNEQVLDYVLELGPDAVFTVTTAAEVDGPGESVVAGLQEAADTLADAGIALLGVRDNPRFSTDMFVCAEQHGPDADACRLDLASRSAARNPADDLRVGDGSVLVDLSAAVCPDGWCVPVVGNVHVFLDDNHLTWDYARSLAPFLEDELSPWTDRATTTTRQGEP</sequence>
<dbReference type="GO" id="GO:0009103">
    <property type="term" value="P:lipopolysaccharide biosynthetic process"/>
    <property type="evidence" value="ECO:0007669"/>
    <property type="project" value="TreeGrafter"/>
</dbReference>
<evidence type="ECO:0000256" key="2">
    <source>
        <dbReference type="SAM" id="Phobius"/>
    </source>
</evidence>
<feature type="transmembrane region" description="Helical" evidence="2">
    <location>
        <begin position="192"/>
        <end position="211"/>
    </location>
</feature>
<feature type="transmembrane region" description="Helical" evidence="2">
    <location>
        <begin position="256"/>
        <end position="272"/>
    </location>
</feature>
<feature type="transmembrane region" description="Helical" evidence="2">
    <location>
        <begin position="303"/>
        <end position="325"/>
    </location>
</feature>
<name>A0A1Y0HQW9_CELCE</name>
<dbReference type="Pfam" id="PF01757">
    <property type="entry name" value="Acyl_transf_3"/>
    <property type="match status" value="1"/>
</dbReference>
<dbReference type="InterPro" id="IPR002656">
    <property type="entry name" value="Acyl_transf_3_dom"/>
</dbReference>
<dbReference type="KEGG" id="cceu:CBR64_02540"/>
<gene>
    <name evidence="5" type="ORF">CBR64_02540</name>
</gene>
<feature type="transmembrane region" description="Helical" evidence="2">
    <location>
        <begin position="346"/>
        <end position="363"/>
    </location>
</feature>
<evidence type="ECO:0000256" key="1">
    <source>
        <dbReference type="SAM" id="MobiDB-lite"/>
    </source>
</evidence>
<dbReference type="PANTHER" id="PTHR23028:SF53">
    <property type="entry name" value="ACYL_TRANSF_3 DOMAIN-CONTAINING PROTEIN"/>
    <property type="match status" value="1"/>
</dbReference>
<feature type="transmembrane region" description="Helical" evidence="2">
    <location>
        <begin position="218"/>
        <end position="236"/>
    </location>
</feature>
<accession>A0A1Y0HQW9</accession>
<protein>
    <recommendedName>
        <fullName evidence="7">Acyltransferase</fullName>
    </recommendedName>
</protein>
<proteinExistence type="predicted"/>
<dbReference type="Pfam" id="PF19040">
    <property type="entry name" value="SGNH"/>
    <property type="match status" value="1"/>
</dbReference>
<dbReference type="InterPro" id="IPR043968">
    <property type="entry name" value="SGNH"/>
</dbReference>
<keyword evidence="2" id="KW-1133">Transmembrane helix</keyword>
<dbReference type="AlphaFoldDB" id="A0A1Y0HQW9"/>
<feature type="transmembrane region" description="Helical" evidence="2">
    <location>
        <begin position="62"/>
        <end position="78"/>
    </location>
</feature>
<feature type="region of interest" description="Disordered" evidence="1">
    <location>
        <begin position="20"/>
        <end position="48"/>
    </location>
</feature>
<reference evidence="5 6" key="1">
    <citation type="submission" date="2017-05" db="EMBL/GenBank/DDBJ databases">
        <authorList>
            <person name="Song R."/>
            <person name="Chenine A.L."/>
            <person name="Ruprecht R.M."/>
        </authorList>
    </citation>
    <scope>NUCLEOTIDE SEQUENCE [LARGE SCALE GENOMIC DNA]</scope>
    <source>
        <strain evidence="5 6">PSBB019</strain>
    </source>
</reference>
<keyword evidence="2" id="KW-0812">Transmembrane</keyword>
<evidence type="ECO:0000313" key="5">
    <source>
        <dbReference type="EMBL" id="ARU50538.1"/>
    </source>
</evidence>
<feature type="transmembrane region" description="Helical" evidence="2">
    <location>
        <begin position="279"/>
        <end position="297"/>
    </location>
</feature>
<feature type="domain" description="SGNH" evidence="4">
    <location>
        <begin position="505"/>
        <end position="702"/>
    </location>
</feature>
<feature type="transmembrane region" description="Helical" evidence="2">
    <location>
        <begin position="405"/>
        <end position="427"/>
    </location>
</feature>
<feature type="transmembrane region" description="Helical" evidence="2">
    <location>
        <begin position="123"/>
        <end position="142"/>
    </location>
</feature>
<evidence type="ECO:0008006" key="7">
    <source>
        <dbReference type="Google" id="ProtNLM"/>
    </source>
</evidence>
<evidence type="ECO:0000313" key="6">
    <source>
        <dbReference type="Proteomes" id="UP000196228"/>
    </source>
</evidence>
<feature type="domain" description="Acyltransferase 3" evidence="3">
    <location>
        <begin position="58"/>
        <end position="387"/>
    </location>
</feature>
<feature type="transmembrane region" description="Helical" evidence="2">
    <location>
        <begin position="375"/>
        <end position="393"/>
    </location>
</feature>